<dbReference type="InterPro" id="IPR036390">
    <property type="entry name" value="WH_DNA-bd_sf"/>
</dbReference>
<keyword evidence="3" id="KW-0949">S-adenosyl-L-methionine</keyword>
<reference evidence="7" key="1">
    <citation type="journal article" date="2019" name="Int. J. Syst. Evol. Microbiol.">
        <title>The Global Catalogue of Microorganisms (GCM) 10K type strain sequencing project: providing services to taxonomists for standard genome sequencing and annotation.</title>
        <authorList>
            <consortium name="The Broad Institute Genomics Platform"/>
            <consortium name="The Broad Institute Genome Sequencing Center for Infectious Disease"/>
            <person name="Wu L."/>
            <person name="Ma J."/>
        </authorList>
    </citation>
    <scope>NUCLEOTIDE SEQUENCE [LARGE SCALE GENOMIC DNA]</scope>
    <source>
        <strain evidence="7">CCM 8391</strain>
    </source>
</reference>
<evidence type="ECO:0000259" key="5">
    <source>
        <dbReference type="Pfam" id="PF08100"/>
    </source>
</evidence>
<gene>
    <name evidence="6" type="ORF">ACFQE5_07550</name>
</gene>
<keyword evidence="7" id="KW-1185">Reference proteome</keyword>
<dbReference type="GO" id="GO:0032259">
    <property type="term" value="P:methylation"/>
    <property type="evidence" value="ECO:0007669"/>
    <property type="project" value="UniProtKB-KW"/>
</dbReference>
<feature type="domain" description="O-methyltransferase C-terminal" evidence="4">
    <location>
        <begin position="125"/>
        <end position="335"/>
    </location>
</feature>
<evidence type="ECO:0000313" key="7">
    <source>
        <dbReference type="Proteomes" id="UP001596302"/>
    </source>
</evidence>
<protein>
    <submittedName>
        <fullName evidence="6">Methyltransferase</fullName>
    </submittedName>
</protein>
<dbReference type="InterPro" id="IPR016461">
    <property type="entry name" value="COMT-like"/>
</dbReference>
<evidence type="ECO:0000259" key="4">
    <source>
        <dbReference type="Pfam" id="PF00891"/>
    </source>
</evidence>
<dbReference type="GO" id="GO:0008168">
    <property type="term" value="F:methyltransferase activity"/>
    <property type="evidence" value="ECO:0007669"/>
    <property type="project" value="UniProtKB-KW"/>
</dbReference>
<dbReference type="Pfam" id="PF08100">
    <property type="entry name" value="Dimerisation"/>
    <property type="match status" value="1"/>
</dbReference>
<organism evidence="6 7">
    <name type="scientific">Pseudonocardia hispaniensis</name>
    <dbReference type="NCBI Taxonomy" id="904933"/>
    <lineage>
        <taxon>Bacteria</taxon>
        <taxon>Bacillati</taxon>
        <taxon>Actinomycetota</taxon>
        <taxon>Actinomycetes</taxon>
        <taxon>Pseudonocardiales</taxon>
        <taxon>Pseudonocardiaceae</taxon>
        <taxon>Pseudonocardia</taxon>
    </lineage>
</organism>
<dbReference type="Gene3D" id="1.10.287.1350">
    <property type="match status" value="1"/>
</dbReference>
<dbReference type="InterPro" id="IPR029063">
    <property type="entry name" value="SAM-dependent_MTases_sf"/>
</dbReference>
<dbReference type="Pfam" id="PF00891">
    <property type="entry name" value="Methyltransf_2"/>
    <property type="match status" value="1"/>
</dbReference>
<dbReference type="InterPro" id="IPR036388">
    <property type="entry name" value="WH-like_DNA-bd_sf"/>
</dbReference>
<evidence type="ECO:0000256" key="3">
    <source>
        <dbReference type="ARBA" id="ARBA00022691"/>
    </source>
</evidence>
<keyword evidence="2" id="KW-0808">Transferase</keyword>
<evidence type="ECO:0000256" key="1">
    <source>
        <dbReference type="ARBA" id="ARBA00022603"/>
    </source>
</evidence>
<dbReference type="PIRSF" id="PIRSF005739">
    <property type="entry name" value="O-mtase"/>
    <property type="match status" value="1"/>
</dbReference>
<dbReference type="PANTHER" id="PTHR43712:SF2">
    <property type="entry name" value="O-METHYLTRANSFERASE CICE"/>
    <property type="match status" value="1"/>
</dbReference>
<dbReference type="Gene3D" id="3.40.50.150">
    <property type="entry name" value="Vaccinia Virus protein VP39"/>
    <property type="match status" value="1"/>
</dbReference>
<dbReference type="SUPFAM" id="SSF46785">
    <property type="entry name" value="Winged helix' DNA-binding domain"/>
    <property type="match status" value="1"/>
</dbReference>
<accession>A0ABW1J072</accession>
<feature type="domain" description="O-methyltransferase dimerisation" evidence="5">
    <location>
        <begin position="27"/>
        <end position="86"/>
    </location>
</feature>
<dbReference type="CDD" id="cd02440">
    <property type="entry name" value="AdoMet_MTases"/>
    <property type="match status" value="1"/>
</dbReference>
<dbReference type="RefSeq" id="WP_379584105.1">
    <property type="nucleotide sequence ID" value="NZ_JBHSQW010000015.1"/>
</dbReference>
<dbReference type="Proteomes" id="UP001596302">
    <property type="component" value="Unassembled WGS sequence"/>
</dbReference>
<name>A0ABW1J072_9PSEU</name>
<dbReference type="EMBL" id="JBHSQW010000015">
    <property type="protein sequence ID" value="MFC5994065.1"/>
    <property type="molecule type" value="Genomic_DNA"/>
</dbReference>
<dbReference type="Gene3D" id="1.10.10.10">
    <property type="entry name" value="Winged helix-like DNA-binding domain superfamily/Winged helix DNA-binding domain"/>
    <property type="match status" value="1"/>
</dbReference>
<sequence>MSPGGTTVTDRQPDAAHRAGDRGRVVHLLFGFFPAQVIHAIAQLEVAEHLAAGPLPLDELARRTGTHPPSLYRLLRAAAALDLVRLEPGGLAALSPDGGLLRRAAPGSVGRLAMLFCGDQTWRSWGELAESVRTGQPAFDSITGRSAFAFLAEHPELAAVFTEAMAEVSRAAAPAVVASCDLSGIATLADLGGGNGTLLSEFLAATPGLRGILFDTAEGLGDADEVLAAAGVADRTEQVAGDFFTAVPPRCDGYLLKSVLHDWNDEDCLRILATTRAAMGPHATLFVVEPVVPTDREGLARAQVTLMSDLNMLVCTGGRERTEDEFSTLLAGAGLRLTDVTRCPPPTGYSVLRAVPA</sequence>
<dbReference type="SUPFAM" id="SSF53335">
    <property type="entry name" value="S-adenosyl-L-methionine-dependent methyltransferases"/>
    <property type="match status" value="1"/>
</dbReference>
<proteinExistence type="predicted"/>
<keyword evidence="1 6" id="KW-0489">Methyltransferase</keyword>
<evidence type="ECO:0000313" key="6">
    <source>
        <dbReference type="EMBL" id="MFC5994065.1"/>
    </source>
</evidence>
<evidence type="ECO:0000256" key="2">
    <source>
        <dbReference type="ARBA" id="ARBA00022679"/>
    </source>
</evidence>
<dbReference type="InterPro" id="IPR001077">
    <property type="entry name" value="COMT_C"/>
</dbReference>
<dbReference type="PROSITE" id="PS51683">
    <property type="entry name" value="SAM_OMT_II"/>
    <property type="match status" value="1"/>
</dbReference>
<dbReference type="InterPro" id="IPR012967">
    <property type="entry name" value="COMT_dimerisation"/>
</dbReference>
<dbReference type="PANTHER" id="PTHR43712">
    <property type="entry name" value="PUTATIVE (AFU_ORTHOLOGUE AFUA_4G14580)-RELATED"/>
    <property type="match status" value="1"/>
</dbReference>
<comment type="caution">
    <text evidence="6">The sequence shown here is derived from an EMBL/GenBank/DDBJ whole genome shotgun (WGS) entry which is preliminary data.</text>
</comment>